<protein>
    <submittedName>
        <fullName evidence="2">ABC transporter permease</fullName>
    </submittedName>
</protein>
<reference evidence="2 3" key="1">
    <citation type="submission" date="2016-12" db="EMBL/GenBank/DDBJ databases">
        <title>Diversity of luminous bacteria.</title>
        <authorList>
            <person name="Yoshizawa S."/>
            <person name="Kogure K."/>
        </authorList>
    </citation>
    <scope>NUCLEOTIDE SEQUENCE [LARGE SCALE GENOMIC DNA]</scope>
    <source>
        <strain evidence="2 3">SA4-48</strain>
    </source>
</reference>
<evidence type="ECO:0000313" key="2">
    <source>
        <dbReference type="EMBL" id="PQJ53440.1"/>
    </source>
</evidence>
<keyword evidence="1" id="KW-0732">Signal</keyword>
<proteinExistence type="predicted"/>
<sequence length="277" mass="30270">MNISTPIKALLSITMVMGLCFNASAHRAWILPSTTNLSGDAPWVTFDAAVSNSLFVPEHVPLRMKGLMVQDPNGKSIDVANPHTGKYRSTFDLNLLTPGTYKIGYASGGLRASWKDKDGKRKRWPGRGETANDADFEKAVPKKADSLKVSQSFRRLETYVTSGEPTTKVFEATNSGLELVPVTHPNDLFAGESAKFQFLFEGEPAVGVKLAIVKGDTRFRNDQNQLDLVTDAKGYVSITWPEAGVYLIEAEFEDDKAQAPATIRTGSYGATFAVYPQ</sequence>
<feature type="chain" id="PRO_5015454257" evidence="1">
    <location>
        <begin position="26"/>
        <end position="277"/>
    </location>
</feature>
<comment type="caution">
    <text evidence="2">The sequence shown here is derived from an EMBL/GenBank/DDBJ whole genome shotgun (WGS) entry which is preliminary data.</text>
</comment>
<dbReference type="Proteomes" id="UP000239007">
    <property type="component" value="Unassembled WGS sequence"/>
</dbReference>
<evidence type="ECO:0000313" key="3">
    <source>
        <dbReference type="Proteomes" id="UP000239007"/>
    </source>
</evidence>
<organism evidence="2 3">
    <name type="scientific">Psychrosphaera saromensis</name>
    <dbReference type="NCBI Taxonomy" id="716813"/>
    <lineage>
        <taxon>Bacteria</taxon>
        <taxon>Pseudomonadati</taxon>
        <taxon>Pseudomonadota</taxon>
        <taxon>Gammaproteobacteria</taxon>
        <taxon>Alteromonadales</taxon>
        <taxon>Pseudoalteromonadaceae</taxon>
        <taxon>Psychrosphaera</taxon>
    </lineage>
</organism>
<gene>
    <name evidence="2" type="ORF">BTO11_07000</name>
</gene>
<dbReference type="AlphaFoldDB" id="A0A2S7UVZ3"/>
<keyword evidence="3" id="KW-1185">Reference proteome</keyword>
<evidence type="ECO:0000256" key="1">
    <source>
        <dbReference type="SAM" id="SignalP"/>
    </source>
</evidence>
<dbReference type="OrthoDB" id="5943at2"/>
<dbReference type="RefSeq" id="WP_105051925.1">
    <property type="nucleotide sequence ID" value="NZ_BMYG01000003.1"/>
</dbReference>
<dbReference type="InterPro" id="IPR019613">
    <property type="entry name" value="DUF4198"/>
</dbReference>
<dbReference type="EMBL" id="MSCH01000003">
    <property type="protein sequence ID" value="PQJ53440.1"/>
    <property type="molecule type" value="Genomic_DNA"/>
</dbReference>
<name>A0A2S7UVZ3_9GAMM</name>
<accession>A0A2S7UVZ3</accession>
<dbReference type="Pfam" id="PF10670">
    <property type="entry name" value="DUF4198"/>
    <property type="match status" value="1"/>
</dbReference>
<feature type="signal peptide" evidence="1">
    <location>
        <begin position="1"/>
        <end position="25"/>
    </location>
</feature>